<accession>A0A7V8FD10</accession>
<comment type="caution">
    <text evidence="3">The sequence shown here is derived from an EMBL/GenBank/DDBJ whole genome shotgun (WGS) entry which is preliminary data.</text>
</comment>
<evidence type="ECO:0000313" key="4">
    <source>
        <dbReference type="Proteomes" id="UP000487117"/>
    </source>
</evidence>
<proteinExistence type="predicted"/>
<protein>
    <recommendedName>
        <fullName evidence="2">DUF2345 domain-containing protein</fullName>
    </recommendedName>
</protein>
<gene>
    <name evidence="3" type="ORF">GAK31_03876</name>
</gene>
<sequence length="217" mass="23552">MLAQTKVVLQAGSSAITLEGGNITFSCPGEFKVKAGEHPFMGGESSQPPLTALPLGLTPRALDLKYAYKDLKPVVGAPFRVMFDNGSSAEGKLDDKGEARIENPPGPGKVFFGYDQREAFAYPQRPANPIFGFVPTSPEDARQALERYAKAENEYMEDNYFPVEVAAIYSGEESYDDLVNAYDYFGELEEAHAGDGTPGEHREIVLDEQGKDAGESA</sequence>
<feature type="region of interest" description="Disordered" evidence="1">
    <location>
        <begin position="191"/>
        <end position="217"/>
    </location>
</feature>
<evidence type="ECO:0000256" key="1">
    <source>
        <dbReference type="SAM" id="MobiDB-lite"/>
    </source>
</evidence>
<dbReference type="Proteomes" id="UP000487117">
    <property type="component" value="Unassembled WGS sequence"/>
</dbReference>
<dbReference type="AlphaFoldDB" id="A0A7V8FD10"/>
<evidence type="ECO:0000259" key="2">
    <source>
        <dbReference type="Pfam" id="PF10106"/>
    </source>
</evidence>
<dbReference type="EMBL" id="WNDS01000007">
    <property type="protein sequence ID" value="KAF1012796.1"/>
    <property type="molecule type" value="Genomic_DNA"/>
</dbReference>
<reference evidence="4" key="1">
    <citation type="journal article" date="2020" name="MBio">
        <title>Horizontal gene transfer to a defensive symbiont with a reduced genome amongst a multipartite beetle microbiome.</title>
        <authorList>
            <person name="Waterworth S.C."/>
            <person name="Florez L.V."/>
            <person name="Rees E.R."/>
            <person name="Hertweck C."/>
            <person name="Kaltenpoth M."/>
            <person name="Kwan J.C."/>
        </authorList>
    </citation>
    <scope>NUCLEOTIDE SEQUENCE [LARGE SCALE GENOMIC DNA]</scope>
</reference>
<dbReference type="InterPro" id="IPR018769">
    <property type="entry name" value="VgrG2_DUF2345"/>
</dbReference>
<organism evidence="3 4">
    <name type="scientific">Stenotrophomonas maltophilia</name>
    <name type="common">Pseudomonas maltophilia</name>
    <name type="synonym">Xanthomonas maltophilia</name>
    <dbReference type="NCBI Taxonomy" id="40324"/>
    <lineage>
        <taxon>Bacteria</taxon>
        <taxon>Pseudomonadati</taxon>
        <taxon>Pseudomonadota</taxon>
        <taxon>Gammaproteobacteria</taxon>
        <taxon>Lysobacterales</taxon>
        <taxon>Lysobacteraceae</taxon>
        <taxon>Stenotrophomonas</taxon>
        <taxon>Stenotrophomonas maltophilia group</taxon>
    </lineage>
</organism>
<dbReference type="Pfam" id="PF10106">
    <property type="entry name" value="DUF2345"/>
    <property type="match status" value="1"/>
</dbReference>
<evidence type="ECO:0000313" key="3">
    <source>
        <dbReference type="EMBL" id="KAF1012796.1"/>
    </source>
</evidence>
<name>A0A7V8FD10_STEMA</name>
<feature type="domain" description="DUF2345" evidence="2">
    <location>
        <begin position="3"/>
        <end position="43"/>
    </location>
</feature>